<dbReference type="CDD" id="cd00047">
    <property type="entry name" value="PTPc"/>
    <property type="match status" value="1"/>
</dbReference>
<feature type="region of interest" description="Disordered" evidence="1">
    <location>
        <begin position="144"/>
        <end position="201"/>
    </location>
</feature>
<dbReference type="InterPro" id="IPR003595">
    <property type="entry name" value="Tyr_Pase_cat"/>
</dbReference>
<gene>
    <name evidence="5" type="ORF">L5515_003769</name>
</gene>
<evidence type="ECO:0000256" key="2">
    <source>
        <dbReference type="SAM" id="SignalP"/>
    </source>
</evidence>
<accession>A0AAE9JBE8</accession>
<feature type="chain" id="PRO_5042297454" description="Tyrosine-protein phosphatase domain-containing protein" evidence="2">
    <location>
        <begin position="21"/>
        <end position="543"/>
    </location>
</feature>
<protein>
    <recommendedName>
        <fullName evidence="7">Tyrosine-protein phosphatase domain-containing protein</fullName>
    </recommendedName>
</protein>
<feature type="domain" description="Tyrosine-protein phosphatase" evidence="3">
    <location>
        <begin position="241"/>
        <end position="491"/>
    </location>
</feature>
<feature type="compositionally biased region" description="Polar residues" evidence="1">
    <location>
        <begin position="61"/>
        <end position="71"/>
    </location>
</feature>
<reference evidence="5 6" key="1">
    <citation type="submission" date="2022-04" db="EMBL/GenBank/DDBJ databases">
        <title>Chromosome-level reference genomes for two strains of Caenorhabditis briggsae: an improved platform for comparative genomics.</title>
        <authorList>
            <person name="Stevens L."/>
            <person name="Andersen E."/>
        </authorList>
    </citation>
    <scope>NUCLEOTIDE SEQUENCE [LARGE SCALE GENOMIC DNA]</scope>
    <source>
        <strain evidence="5">VX34</strain>
        <tissue evidence="5">Whole-organism</tissue>
    </source>
</reference>
<evidence type="ECO:0000259" key="4">
    <source>
        <dbReference type="SMART" id="SM00404"/>
    </source>
</evidence>
<dbReference type="SMART" id="SM00404">
    <property type="entry name" value="PTPc_motif"/>
    <property type="match status" value="1"/>
</dbReference>
<dbReference type="AlphaFoldDB" id="A0AAE9JBE8"/>
<feature type="domain" description="Protein-tyrosine phosphatase catalytic" evidence="4">
    <location>
        <begin position="386"/>
        <end position="488"/>
    </location>
</feature>
<keyword evidence="6" id="KW-1185">Reference proteome</keyword>
<dbReference type="SMART" id="SM00194">
    <property type="entry name" value="PTPc"/>
    <property type="match status" value="1"/>
</dbReference>
<keyword evidence="2" id="KW-0732">Signal</keyword>
<feature type="compositionally biased region" description="Basic residues" evidence="1">
    <location>
        <begin position="50"/>
        <end position="60"/>
    </location>
</feature>
<organism evidence="5 6">
    <name type="scientific">Caenorhabditis briggsae</name>
    <dbReference type="NCBI Taxonomy" id="6238"/>
    <lineage>
        <taxon>Eukaryota</taxon>
        <taxon>Metazoa</taxon>
        <taxon>Ecdysozoa</taxon>
        <taxon>Nematoda</taxon>
        <taxon>Chromadorea</taxon>
        <taxon>Rhabditida</taxon>
        <taxon>Rhabditina</taxon>
        <taxon>Rhabditomorpha</taxon>
        <taxon>Rhabditoidea</taxon>
        <taxon>Rhabditidae</taxon>
        <taxon>Peloderinae</taxon>
        <taxon>Caenorhabditis</taxon>
    </lineage>
</organism>
<dbReference type="PANTHER" id="PTHR23219:SF8">
    <property type="entry name" value="TYROSINE-PROTEIN PHOSPHATASE DOMAIN-CONTAINING PROTEIN"/>
    <property type="match status" value="1"/>
</dbReference>
<sequence length="543" mass="60577">MNAIYTAILVALTLAYSTVAWIGLSMDANANETRMGPFSFAKKNAGAKTKNSRQPKKKNSRASSEHTTSTAYEKDSKKKSAEHRRHRRDNDGGSKEQPSTAVSSKTHKKKAKSKNQKKKKLDADAADMELQKQLRALNVATPPEAILHTPPGPHNHHSVPPAHGKKSREEEPKSHKPPKDDTTSMKGRGSKMHSVRSPAPVVDSSLKIHSTVTPNSTLSTTDKWVGEDVAKSWLDKVDFGKTKAEFERLQMMTVNVETECKRWKSNGGLNQSTDDYPALDSNLITFENIYVNMSLIQVPLQQNIYSGQIPVKGNEEAFWKVIFDKRVTFIEIITDQESIEFFPNRCGSHVYHGTMFVNNRRVETASEDVHRFLIEVLPEGCSNSIICNISVIKNWNFESVYSKQAVVIKETIELMNFLTTAKDESAMVLSKHGAGRAGYFIALSVAVFQLNKAEEPSLYEIVKALRAQRPKSVESLTQYASLYTSLFYYIKKKMAKVDVHKKVIPNPSCPITKKVIQLTSVFTNSLLAEVCAAAGRSTLTVIK</sequence>
<name>A0AAE9JBE8_CAEBR</name>
<feature type="compositionally biased region" description="Basic and acidic residues" evidence="1">
    <location>
        <begin position="167"/>
        <end position="183"/>
    </location>
</feature>
<feature type="signal peptide" evidence="2">
    <location>
        <begin position="1"/>
        <end position="20"/>
    </location>
</feature>
<dbReference type="InterPro" id="IPR029021">
    <property type="entry name" value="Prot-tyrosine_phosphatase-like"/>
</dbReference>
<evidence type="ECO:0000313" key="5">
    <source>
        <dbReference type="EMBL" id="UMM22657.1"/>
    </source>
</evidence>
<evidence type="ECO:0000313" key="6">
    <source>
        <dbReference type="Proteomes" id="UP000829354"/>
    </source>
</evidence>
<dbReference type="EMBL" id="CP092622">
    <property type="protein sequence ID" value="UMM22657.1"/>
    <property type="molecule type" value="Genomic_DNA"/>
</dbReference>
<dbReference type="Pfam" id="PF00102">
    <property type="entry name" value="Y_phosphatase"/>
    <property type="match status" value="1"/>
</dbReference>
<evidence type="ECO:0000259" key="3">
    <source>
        <dbReference type="SMART" id="SM00194"/>
    </source>
</evidence>
<dbReference type="SUPFAM" id="SSF52799">
    <property type="entry name" value="(Phosphotyrosine protein) phosphatases II"/>
    <property type="match status" value="1"/>
</dbReference>
<dbReference type="InterPro" id="IPR000242">
    <property type="entry name" value="PTP_cat"/>
</dbReference>
<evidence type="ECO:0008006" key="7">
    <source>
        <dbReference type="Google" id="ProtNLM"/>
    </source>
</evidence>
<dbReference type="Gene3D" id="3.90.190.10">
    <property type="entry name" value="Protein tyrosine phosphatase superfamily"/>
    <property type="match status" value="1"/>
</dbReference>
<dbReference type="GO" id="GO:0004725">
    <property type="term" value="F:protein tyrosine phosphatase activity"/>
    <property type="evidence" value="ECO:0007669"/>
    <property type="project" value="InterPro"/>
</dbReference>
<dbReference type="PANTHER" id="PTHR23219">
    <property type="entry name" value="TYROSINE-PROTEIN PHOSPHATASE C15H7.3-RELATED"/>
    <property type="match status" value="1"/>
</dbReference>
<dbReference type="Proteomes" id="UP000829354">
    <property type="component" value="Chromosome III"/>
</dbReference>
<evidence type="ECO:0000256" key="1">
    <source>
        <dbReference type="SAM" id="MobiDB-lite"/>
    </source>
</evidence>
<proteinExistence type="predicted"/>
<feature type="compositionally biased region" description="Basic residues" evidence="1">
    <location>
        <begin position="105"/>
        <end position="120"/>
    </location>
</feature>
<feature type="region of interest" description="Disordered" evidence="1">
    <location>
        <begin position="40"/>
        <end position="123"/>
    </location>
</feature>